<dbReference type="OrthoDB" id="481107at2"/>
<dbReference type="EMBL" id="CP001287">
    <property type="protein sequence ID" value="ACK64924.1"/>
    <property type="molecule type" value="Genomic_DNA"/>
</dbReference>
<evidence type="ECO:0000313" key="3">
    <source>
        <dbReference type="Proteomes" id="UP000008204"/>
    </source>
</evidence>
<feature type="domain" description="DUF6816" evidence="1">
    <location>
        <begin position="48"/>
        <end position="255"/>
    </location>
</feature>
<dbReference type="AlphaFoldDB" id="B7JYQ4"/>
<proteinExistence type="predicted"/>
<dbReference type="InterPro" id="IPR049213">
    <property type="entry name" value="DUF6816"/>
</dbReference>
<dbReference type="KEGG" id="cyp:PCC8801_0844"/>
<name>B7JYQ4_RIPO1</name>
<dbReference type="Pfam" id="PF20670">
    <property type="entry name" value="DUF6816"/>
    <property type="match status" value="1"/>
</dbReference>
<evidence type="ECO:0000313" key="2">
    <source>
        <dbReference type="EMBL" id="ACK64924.1"/>
    </source>
</evidence>
<sequence>MKFILIILNLVLILFLGNAIPAYSGEITDRFANYPLWNFPSNINQRSQDLFYPDWMVGRWKVTSILVDQLAPFSPDIVTPGFESNKRYLNQPIDFNVRFKPQSFPIPQLLSMDFLKATSQPIVADREFNALNIAQAYLGKEGILGIKINPQNPNYQITFLPENNQLISRVTGRTQESPNADEFLTSEITQQIFQSNNQFYLNQVETTTDYHLQTADSIVAEQVTAIYLSPQDPNYFRTINHPVALYRYQLTLSRYK</sequence>
<dbReference type="STRING" id="41431.PCC8801_0844"/>
<accession>B7JYQ4</accession>
<organism evidence="2 3">
    <name type="scientific">Rippkaea orientalis (strain PCC 8801 / RF-1)</name>
    <name type="common">Cyanothece sp. (strain PCC 8801)</name>
    <dbReference type="NCBI Taxonomy" id="41431"/>
    <lineage>
        <taxon>Bacteria</taxon>
        <taxon>Bacillati</taxon>
        <taxon>Cyanobacteriota</taxon>
        <taxon>Cyanophyceae</taxon>
        <taxon>Oscillatoriophycideae</taxon>
        <taxon>Chroococcales</taxon>
        <taxon>Aphanothecaceae</taxon>
        <taxon>Rippkaea</taxon>
        <taxon>Rippkaea orientalis</taxon>
    </lineage>
</organism>
<keyword evidence="3" id="KW-1185">Reference proteome</keyword>
<dbReference type="HOGENOM" id="CLU_075508_0_0_3"/>
<gene>
    <name evidence="2" type="ordered locus">PCC8801_0844</name>
</gene>
<dbReference type="eggNOG" id="ENOG502Z91K">
    <property type="taxonomic scope" value="Bacteria"/>
</dbReference>
<protein>
    <recommendedName>
        <fullName evidence="1">DUF6816 domain-containing protein</fullName>
    </recommendedName>
</protein>
<dbReference type="Proteomes" id="UP000008204">
    <property type="component" value="Chromosome"/>
</dbReference>
<evidence type="ECO:0000259" key="1">
    <source>
        <dbReference type="Pfam" id="PF20670"/>
    </source>
</evidence>
<dbReference type="RefSeq" id="WP_012594199.1">
    <property type="nucleotide sequence ID" value="NC_011726.1"/>
</dbReference>
<reference evidence="3" key="1">
    <citation type="journal article" date="2011" name="MBio">
        <title>Novel metabolic attributes of the genus Cyanothece, comprising a group of unicellular nitrogen-fixing Cyanobacteria.</title>
        <authorList>
            <person name="Bandyopadhyay A."/>
            <person name="Elvitigala T."/>
            <person name="Welsh E."/>
            <person name="Stockel J."/>
            <person name="Liberton M."/>
            <person name="Min H."/>
            <person name="Sherman L.A."/>
            <person name="Pakrasi H.B."/>
        </authorList>
    </citation>
    <scope>NUCLEOTIDE SEQUENCE [LARGE SCALE GENOMIC DNA]</scope>
    <source>
        <strain evidence="3">PCC 8801</strain>
    </source>
</reference>